<dbReference type="InterPro" id="IPR008906">
    <property type="entry name" value="HATC_C_dom"/>
</dbReference>
<evidence type="ECO:0000313" key="4">
    <source>
        <dbReference type="Proteomes" id="UP001420932"/>
    </source>
</evidence>
<organism evidence="3 4">
    <name type="scientific">Stephania yunnanensis</name>
    <dbReference type="NCBI Taxonomy" id="152371"/>
    <lineage>
        <taxon>Eukaryota</taxon>
        <taxon>Viridiplantae</taxon>
        <taxon>Streptophyta</taxon>
        <taxon>Embryophyta</taxon>
        <taxon>Tracheophyta</taxon>
        <taxon>Spermatophyta</taxon>
        <taxon>Magnoliopsida</taxon>
        <taxon>Ranunculales</taxon>
        <taxon>Menispermaceae</taxon>
        <taxon>Menispermoideae</taxon>
        <taxon>Cissampelideae</taxon>
        <taxon>Stephania</taxon>
    </lineage>
</organism>
<accession>A0AAP0L1S3</accession>
<dbReference type="Pfam" id="PF14372">
    <property type="entry name" value="hAT-like_RNase-H"/>
    <property type="match status" value="1"/>
</dbReference>
<protein>
    <recommendedName>
        <fullName evidence="5">hAT-like transposase RNase-H fold domain-containing protein</fullName>
    </recommendedName>
</protein>
<comment type="caution">
    <text evidence="3">The sequence shown here is derived from an EMBL/GenBank/DDBJ whole genome shotgun (WGS) entry which is preliminary data.</text>
</comment>
<reference evidence="3 4" key="1">
    <citation type="submission" date="2024-01" db="EMBL/GenBank/DDBJ databases">
        <title>Genome assemblies of Stephania.</title>
        <authorList>
            <person name="Yang L."/>
        </authorList>
    </citation>
    <scope>NUCLEOTIDE SEQUENCE [LARGE SCALE GENOMIC DNA]</scope>
    <source>
        <strain evidence="3">YNDBR</strain>
        <tissue evidence="3">Leaf</tissue>
    </source>
</reference>
<dbReference type="Proteomes" id="UP001420932">
    <property type="component" value="Unassembled WGS sequence"/>
</dbReference>
<evidence type="ECO:0000259" key="1">
    <source>
        <dbReference type="Pfam" id="PF05699"/>
    </source>
</evidence>
<dbReference type="AlphaFoldDB" id="A0AAP0L1S3"/>
<dbReference type="PANTHER" id="PTHR23272">
    <property type="entry name" value="BED FINGER-RELATED"/>
    <property type="match status" value="1"/>
</dbReference>
<evidence type="ECO:0008006" key="5">
    <source>
        <dbReference type="Google" id="ProtNLM"/>
    </source>
</evidence>
<dbReference type="EMBL" id="JBBNAF010000002">
    <property type="protein sequence ID" value="KAK9162882.1"/>
    <property type="molecule type" value="Genomic_DNA"/>
</dbReference>
<name>A0AAP0L1S3_9MAGN</name>
<dbReference type="Pfam" id="PF05699">
    <property type="entry name" value="Dimer_Tnp_hAT"/>
    <property type="match status" value="1"/>
</dbReference>
<sequence>MTYSMEEKFEKYWGDNERANLLLYVAVILDPRYNLKPMVHCLNLTYEHELGNELSKKVEATLRRLYEEYKSNASIVEDEIGQSSNQVADERMEDLIVPFGESTKHLYADDASEKKTEVDRYLMEACEKQGGDFKVLDWWKGNSTRYKVLALIAKDI</sequence>
<evidence type="ECO:0000313" key="3">
    <source>
        <dbReference type="EMBL" id="KAK9162882.1"/>
    </source>
</evidence>
<dbReference type="GO" id="GO:0003677">
    <property type="term" value="F:DNA binding"/>
    <property type="evidence" value="ECO:0007669"/>
    <property type="project" value="InterPro"/>
</dbReference>
<dbReference type="InterPro" id="IPR025525">
    <property type="entry name" value="hAT-like_transposase_RNase-H"/>
</dbReference>
<feature type="domain" description="HAT C-terminal dimerisation" evidence="1">
    <location>
        <begin position="117"/>
        <end position="156"/>
    </location>
</feature>
<dbReference type="InterPro" id="IPR012337">
    <property type="entry name" value="RNaseH-like_sf"/>
</dbReference>
<dbReference type="SUPFAM" id="SSF53098">
    <property type="entry name" value="Ribonuclease H-like"/>
    <property type="match status" value="1"/>
</dbReference>
<dbReference type="GO" id="GO:0046983">
    <property type="term" value="F:protein dimerization activity"/>
    <property type="evidence" value="ECO:0007669"/>
    <property type="project" value="InterPro"/>
</dbReference>
<dbReference type="PANTHER" id="PTHR23272:SF193">
    <property type="entry name" value="OS07G0624100 PROTEIN"/>
    <property type="match status" value="1"/>
</dbReference>
<proteinExistence type="predicted"/>
<gene>
    <name evidence="3" type="ORF">Syun_003784</name>
</gene>
<keyword evidence="4" id="KW-1185">Reference proteome</keyword>
<feature type="domain" description="hAT-like transposase RNase-H fold" evidence="2">
    <location>
        <begin position="1"/>
        <end position="69"/>
    </location>
</feature>
<evidence type="ECO:0000259" key="2">
    <source>
        <dbReference type="Pfam" id="PF14372"/>
    </source>
</evidence>